<dbReference type="RefSeq" id="WP_160045335.1">
    <property type="nucleotide sequence ID" value="NZ_BORQ01000005.1"/>
</dbReference>
<dbReference type="Pfam" id="PF00355">
    <property type="entry name" value="Rieske"/>
    <property type="match status" value="1"/>
</dbReference>
<accession>A0A920CB72</accession>
<gene>
    <name evidence="7" type="ORF">J2TS6_41960</name>
</gene>
<evidence type="ECO:0000313" key="7">
    <source>
        <dbReference type="EMBL" id="GIO33055.1"/>
    </source>
</evidence>
<dbReference type="PANTHER" id="PTHR13847">
    <property type="entry name" value="SARCOSINE DEHYDROGENASE-RELATED"/>
    <property type="match status" value="1"/>
</dbReference>
<dbReference type="InterPro" id="IPR005805">
    <property type="entry name" value="Rieske_Fe-S_prot_C"/>
</dbReference>
<dbReference type="AlphaFoldDB" id="A0A920CB72"/>
<feature type="domain" description="Rieske" evidence="6">
    <location>
        <begin position="431"/>
        <end position="518"/>
    </location>
</feature>
<dbReference type="Gene3D" id="3.50.50.60">
    <property type="entry name" value="FAD/NAD(P)-binding domain"/>
    <property type="match status" value="1"/>
</dbReference>
<dbReference type="CDD" id="cd03477">
    <property type="entry name" value="Rieske_YhfW_C"/>
    <property type="match status" value="1"/>
</dbReference>
<dbReference type="GO" id="GO:0004497">
    <property type="term" value="F:monooxygenase activity"/>
    <property type="evidence" value="ECO:0007669"/>
    <property type="project" value="UniProtKB-ARBA"/>
</dbReference>
<evidence type="ECO:0000256" key="3">
    <source>
        <dbReference type="ARBA" id="ARBA00023004"/>
    </source>
</evidence>
<proteinExistence type="predicted"/>
<dbReference type="EMBL" id="BORQ01000005">
    <property type="protein sequence ID" value="GIO33055.1"/>
    <property type="molecule type" value="Genomic_DNA"/>
</dbReference>
<dbReference type="FunFam" id="2.102.10.10:FF:000014">
    <property type="entry name" value="Oxidoreductase, FAD dependent"/>
    <property type="match status" value="1"/>
</dbReference>
<dbReference type="InterPro" id="IPR036188">
    <property type="entry name" value="FAD/NAD-bd_sf"/>
</dbReference>
<dbReference type="PRINTS" id="PR00162">
    <property type="entry name" value="RIESKE"/>
</dbReference>
<dbReference type="InterPro" id="IPR036922">
    <property type="entry name" value="Rieske_2Fe-2S_sf"/>
</dbReference>
<dbReference type="GO" id="GO:0051537">
    <property type="term" value="F:2 iron, 2 sulfur cluster binding"/>
    <property type="evidence" value="ECO:0007669"/>
    <property type="project" value="UniProtKB-KW"/>
</dbReference>
<keyword evidence="4" id="KW-0411">Iron-sulfur</keyword>
<dbReference type="InterPro" id="IPR017941">
    <property type="entry name" value="Rieske_2Fe-2S"/>
</dbReference>
<evidence type="ECO:0000256" key="2">
    <source>
        <dbReference type="ARBA" id="ARBA00022723"/>
    </source>
</evidence>
<evidence type="ECO:0000256" key="5">
    <source>
        <dbReference type="ARBA" id="ARBA00023157"/>
    </source>
</evidence>
<keyword evidence="3" id="KW-0408">Iron</keyword>
<evidence type="ECO:0000256" key="4">
    <source>
        <dbReference type="ARBA" id="ARBA00023014"/>
    </source>
</evidence>
<dbReference type="GO" id="GO:0016705">
    <property type="term" value="F:oxidoreductase activity, acting on paired donors, with incorporation or reduction of molecular oxygen"/>
    <property type="evidence" value="ECO:0007669"/>
    <property type="project" value="UniProtKB-ARBA"/>
</dbReference>
<dbReference type="Gene3D" id="3.30.9.10">
    <property type="entry name" value="D-Amino Acid Oxidase, subunit A, domain 2"/>
    <property type="match status" value="1"/>
</dbReference>
<sequence>MQQSESFSRRLPQFPESLWRATTELPSFPRLDEDIEVDVAIVGAGIAGITTAYLLSKQGVKVAVLEAGVILNGTTGHTTAKISAQHGKIYDELLHHFGEEKAQMYYKANMDAKAFILGTVGELGIECDLRPESAYIYVEKTDDIQSLKKEFDAYIKIGIPGQWRDELPIPLKVKGAIEMPDQGQFHPLHYLKPLVDESVKNGAKIYEHTTITRLEEGGPPYTLSAYHGKAKVRCRRIVSASHFPFLDKKGLYFARLHAVRSYAVAFRPERPFPGGTYLSVGNASPKRSLRTANYNGEDLIIAGGENHKTGQSIRTHDHYEQLEKFGSEVFGIKEIPFRWSAQDLETLDKVPYIGQLTQGDEGIYVATGFYKWGMTQGTLSGMILSDLILGNDNPYAELYNPSRFKADPSVKNVIVQNADVAAHFVAGKVGLVQRKADDLKPGEGGVISHNGKRAGGYRDDQGNLFIVDTTCSHMGCEIEWNEGERSWDCPCHGSRYTYEGEVIEGPATKPLEKLEERI</sequence>
<dbReference type="Gene3D" id="2.102.10.10">
    <property type="entry name" value="Rieske [2Fe-2S] iron-sulphur domain"/>
    <property type="match status" value="1"/>
</dbReference>
<evidence type="ECO:0000313" key="8">
    <source>
        <dbReference type="Proteomes" id="UP000679779"/>
    </source>
</evidence>
<organism evidence="7 8">
    <name type="scientific">Paenibacillus albilobatus</name>
    <dbReference type="NCBI Taxonomy" id="2716884"/>
    <lineage>
        <taxon>Bacteria</taxon>
        <taxon>Bacillati</taxon>
        <taxon>Bacillota</taxon>
        <taxon>Bacilli</taxon>
        <taxon>Bacillales</taxon>
        <taxon>Paenibacillaceae</taxon>
        <taxon>Paenibacillus</taxon>
    </lineage>
</organism>
<dbReference type="Pfam" id="PF01266">
    <property type="entry name" value="DAO"/>
    <property type="match status" value="1"/>
</dbReference>
<keyword evidence="8" id="KW-1185">Reference proteome</keyword>
<dbReference type="Proteomes" id="UP000679779">
    <property type="component" value="Unassembled WGS sequence"/>
</dbReference>
<protein>
    <submittedName>
        <fullName evidence="7">(2Fe-2S)-binding protein</fullName>
    </submittedName>
</protein>
<dbReference type="InterPro" id="IPR006076">
    <property type="entry name" value="FAD-dep_OxRdtase"/>
</dbReference>
<comment type="caution">
    <text evidence="7">The sequence shown here is derived from an EMBL/GenBank/DDBJ whole genome shotgun (WGS) entry which is preliminary data.</text>
</comment>
<keyword evidence="2" id="KW-0479">Metal-binding</keyword>
<dbReference type="InterPro" id="IPR038010">
    <property type="entry name" value="YhfW_C"/>
</dbReference>
<evidence type="ECO:0000259" key="6">
    <source>
        <dbReference type="PROSITE" id="PS51296"/>
    </source>
</evidence>
<evidence type="ECO:0000256" key="1">
    <source>
        <dbReference type="ARBA" id="ARBA00022714"/>
    </source>
</evidence>
<dbReference type="PROSITE" id="PS51296">
    <property type="entry name" value="RIESKE"/>
    <property type="match status" value="1"/>
</dbReference>
<dbReference type="GO" id="GO:0005737">
    <property type="term" value="C:cytoplasm"/>
    <property type="evidence" value="ECO:0007669"/>
    <property type="project" value="TreeGrafter"/>
</dbReference>
<dbReference type="GO" id="GO:0046872">
    <property type="term" value="F:metal ion binding"/>
    <property type="evidence" value="ECO:0007669"/>
    <property type="project" value="UniProtKB-KW"/>
</dbReference>
<dbReference type="SUPFAM" id="SSF50022">
    <property type="entry name" value="ISP domain"/>
    <property type="match status" value="1"/>
</dbReference>
<keyword evidence="5" id="KW-1015">Disulfide bond</keyword>
<dbReference type="SUPFAM" id="SSF51905">
    <property type="entry name" value="FAD/NAD(P)-binding domain"/>
    <property type="match status" value="1"/>
</dbReference>
<name>A0A920CB72_9BACL</name>
<keyword evidence="1" id="KW-0001">2Fe-2S</keyword>
<dbReference type="PANTHER" id="PTHR13847:SF274">
    <property type="entry name" value="RIESKE 2FE-2S IRON-SULFUR PROTEIN YHFW-RELATED"/>
    <property type="match status" value="1"/>
</dbReference>
<dbReference type="GO" id="GO:0016020">
    <property type="term" value="C:membrane"/>
    <property type="evidence" value="ECO:0007669"/>
    <property type="project" value="InterPro"/>
</dbReference>
<reference evidence="7" key="1">
    <citation type="submission" date="2021-03" db="EMBL/GenBank/DDBJ databases">
        <title>Antimicrobial resistance genes in bacteria isolated from Japanese honey, and their potential for conferring macrolide and lincosamide resistance in the American foulbrood pathogen Paenibacillus larvae.</title>
        <authorList>
            <person name="Okamoto M."/>
            <person name="Kumagai M."/>
            <person name="Kanamori H."/>
            <person name="Takamatsu D."/>
        </authorList>
    </citation>
    <scope>NUCLEOTIDE SEQUENCE</scope>
    <source>
        <strain evidence="7">J2TS6</strain>
    </source>
</reference>